<dbReference type="Proteomes" id="UP000268198">
    <property type="component" value="Chromosome"/>
</dbReference>
<feature type="chain" id="PRO_5019101192" evidence="8">
    <location>
        <begin position="26"/>
        <end position="459"/>
    </location>
</feature>
<feature type="signal peptide" evidence="8">
    <location>
        <begin position="1"/>
        <end position="25"/>
    </location>
</feature>
<evidence type="ECO:0000256" key="4">
    <source>
        <dbReference type="ARBA" id="ARBA00022692"/>
    </source>
</evidence>
<dbReference type="GO" id="GO:0015483">
    <property type="term" value="F:long-chain fatty acid transporting porin activity"/>
    <property type="evidence" value="ECO:0007669"/>
    <property type="project" value="TreeGrafter"/>
</dbReference>
<gene>
    <name evidence="9" type="primary">ompP1</name>
    <name evidence="9" type="ORF">NCTC3438_01978</name>
</gene>
<dbReference type="GO" id="GO:0009279">
    <property type="term" value="C:cell outer membrane"/>
    <property type="evidence" value="ECO:0007669"/>
    <property type="project" value="UniProtKB-SubCell"/>
</dbReference>
<evidence type="ECO:0000313" key="9">
    <source>
        <dbReference type="EMBL" id="VEB25111.1"/>
    </source>
</evidence>
<dbReference type="RefSeq" id="WP_126373260.1">
    <property type="nucleotide sequence ID" value="NZ_LR134167.1"/>
</dbReference>
<dbReference type="SUPFAM" id="SSF56935">
    <property type="entry name" value="Porins"/>
    <property type="match status" value="1"/>
</dbReference>
<proteinExistence type="inferred from homology"/>
<dbReference type="PANTHER" id="PTHR35093:SF3">
    <property type="entry name" value="LONG-CHAIN FATTY ACID TRANSPORT PROTEIN"/>
    <property type="match status" value="1"/>
</dbReference>
<evidence type="ECO:0000256" key="5">
    <source>
        <dbReference type="ARBA" id="ARBA00022729"/>
    </source>
</evidence>
<dbReference type="EMBL" id="LR134167">
    <property type="protein sequence ID" value="VEB25111.1"/>
    <property type="molecule type" value="Genomic_DNA"/>
</dbReference>
<evidence type="ECO:0000256" key="6">
    <source>
        <dbReference type="ARBA" id="ARBA00023136"/>
    </source>
</evidence>
<evidence type="ECO:0000256" key="1">
    <source>
        <dbReference type="ARBA" id="ARBA00004571"/>
    </source>
</evidence>
<protein>
    <submittedName>
        <fullName evidence="9">Outer membrane protein P1</fullName>
    </submittedName>
</protein>
<dbReference type="PANTHER" id="PTHR35093">
    <property type="entry name" value="OUTER MEMBRANE PROTEIN NMB0088-RELATED"/>
    <property type="match status" value="1"/>
</dbReference>
<evidence type="ECO:0000256" key="3">
    <source>
        <dbReference type="ARBA" id="ARBA00022452"/>
    </source>
</evidence>
<comment type="subcellular location">
    <subcellularLocation>
        <location evidence="1">Cell outer membrane</location>
        <topology evidence="1">Multi-pass membrane protein</topology>
    </subcellularLocation>
</comment>
<reference evidence="9 10" key="1">
    <citation type="submission" date="2018-12" db="EMBL/GenBank/DDBJ databases">
        <authorList>
            <consortium name="Pathogen Informatics"/>
        </authorList>
    </citation>
    <scope>NUCLEOTIDE SEQUENCE [LARGE SCALE GENOMIC DNA]</scope>
    <source>
        <strain evidence="9 10">NCTC3438</strain>
    </source>
</reference>
<evidence type="ECO:0000256" key="2">
    <source>
        <dbReference type="ARBA" id="ARBA00008163"/>
    </source>
</evidence>
<keyword evidence="5 8" id="KW-0732">Signal</keyword>
<accession>A0A447SSY7</accession>
<keyword evidence="6" id="KW-0472">Membrane</keyword>
<name>A0A447SSY7_AVIVO</name>
<dbReference type="Gene3D" id="2.40.160.60">
    <property type="entry name" value="Outer membrane protein transport protein (OMPP1/FadL/TodX)"/>
    <property type="match status" value="1"/>
</dbReference>
<evidence type="ECO:0000313" key="10">
    <source>
        <dbReference type="Proteomes" id="UP000268198"/>
    </source>
</evidence>
<keyword evidence="3" id="KW-1134">Transmembrane beta strand</keyword>
<evidence type="ECO:0000256" key="7">
    <source>
        <dbReference type="ARBA" id="ARBA00023237"/>
    </source>
</evidence>
<dbReference type="OrthoDB" id="19849at2"/>
<evidence type="ECO:0000256" key="8">
    <source>
        <dbReference type="SAM" id="SignalP"/>
    </source>
</evidence>
<dbReference type="Pfam" id="PF03349">
    <property type="entry name" value="Toluene_X"/>
    <property type="match status" value="1"/>
</dbReference>
<sequence>MTKTTIFSRTLLSSALLAVAGGAQAAAFQLAEVSSSGLGRAYAGEAAIADNASVVATNPALMTLFKTNQFSAGGVYVDSKIRVDGTVTATAGGRPVTRPQSADNNDVVPGSLVPNMYFVAPINDKFAIGGGMNVNFGLRSEYGSDYSAGVFGGKTDLSAINLNLSGAYRVTEGFSIGAGLNAIYAKAEVERTAGILDDALNAVAASPSPYAPMAAQVGAGVEKGTVLTHLEDRSAWGFGWNAGLVYEFNERNRIGVAYHSKVDVKFKDRNAVSYMPYGVQPYVGAGSLTLNLPGYWEISGFHQLTDAFAVHYSYKYTEWSRLKNLHATYESVPAGSRNGDLAFHKEERYRDNTRVALGASYLVNDQLTLRAGIAYDEAAAPTEHASASIPDTDRTWYSLGATYKFTPSLSVDFGFAHLRGKKVNFTETQSLGGGLVEVKADYRSKSSANLYGLNVNYSF</sequence>
<keyword evidence="10" id="KW-1185">Reference proteome</keyword>
<dbReference type="KEGG" id="avt:NCTC3438_01978"/>
<keyword evidence="4" id="KW-0812">Transmembrane</keyword>
<dbReference type="AlphaFoldDB" id="A0A447SSY7"/>
<keyword evidence="7" id="KW-0998">Cell outer membrane</keyword>
<comment type="similarity">
    <text evidence="2">Belongs to the OmpP1/FadL family.</text>
</comment>
<dbReference type="InterPro" id="IPR005017">
    <property type="entry name" value="OMPP1/FadL/TodX"/>
</dbReference>
<organism evidence="9 10">
    <name type="scientific">Avibacterium volantium</name>
    <name type="common">Pasteurella volantium</name>
    <dbReference type="NCBI Taxonomy" id="762"/>
    <lineage>
        <taxon>Bacteria</taxon>
        <taxon>Pseudomonadati</taxon>
        <taxon>Pseudomonadota</taxon>
        <taxon>Gammaproteobacteria</taxon>
        <taxon>Pasteurellales</taxon>
        <taxon>Pasteurellaceae</taxon>
        <taxon>Avibacterium</taxon>
    </lineage>
</organism>